<dbReference type="InterPro" id="IPR001320">
    <property type="entry name" value="Iontro_rcpt_C"/>
</dbReference>
<evidence type="ECO:0000256" key="1">
    <source>
        <dbReference type="ARBA" id="ARBA00004141"/>
    </source>
</evidence>
<evidence type="ECO:0000259" key="20">
    <source>
        <dbReference type="PROSITE" id="PS51271"/>
    </source>
</evidence>
<evidence type="ECO:0000256" key="18">
    <source>
        <dbReference type="SAM" id="MobiDB-lite"/>
    </source>
</evidence>
<feature type="binding site" evidence="15">
    <location>
        <position position="1556"/>
    </location>
    <ligand>
        <name>L-glutamate</name>
        <dbReference type="ChEBI" id="CHEBI:29985"/>
    </ligand>
</feature>
<feature type="disulfide bond" evidence="17">
    <location>
        <begin position="1786"/>
        <end position="1841"/>
    </location>
</feature>
<dbReference type="Gene3D" id="3.40.190.10">
    <property type="entry name" value="Periplasmic binding protein-like II"/>
    <property type="match status" value="2"/>
</dbReference>
<feature type="compositionally biased region" description="Basic and acidic residues" evidence="18">
    <location>
        <begin position="199"/>
        <end position="214"/>
    </location>
</feature>
<feature type="transmembrane region" description="Helical" evidence="19">
    <location>
        <begin position="1852"/>
        <end position="1877"/>
    </location>
</feature>
<feature type="transmembrane region" description="Helical" evidence="19">
    <location>
        <begin position="1593"/>
        <end position="1613"/>
    </location>
</feature>
<dbReference type="Pfam" id="PF01094">
    <property type="entry name" value="ANF_receptor"/>
    <property type="match status" value="1"/>
</dbReference>
<gene>
    <name evidence="21" type="ORF">HF521_021896</name>
</gene>
<dbReference type="GO" id="GO:0038023">
    <property type="term" value="F:signaling receptor activity"/>
    <property type="evidence" value="ECO:0007669"/>
    <property type="project" value="InterPro"/>
</dbReference>
<keyword evidence="9" id="KW-0675">Receptor</keyword>
<dbReference type="Pfam" id="PF07814">
    <property type="entry name" value="WAPL"/>
    <property type="match status" value="1"/>
</dbReference>
<keyword evidence="5 19" id="KW-1133">Transmembrane helix</keyword>
<feature type="transmembrane region" description="Helical" evidence="19">
    <location>
        <begin position="1666"/>
        <end position="1686"/>
    </location>
</feature>
<feature type="binding site" evidence="15">
    <location>
        <position position="1772"/>
    </location>
    <ligand>
        <name>L-glutamate</name>
        <dbReference type="ChEBI" id="CHEBI:29985"/>
    </ligand>
</feature>
<keyword evidence="13" id="KW-0407">Ion channel</keyword>
<feature type="region of interest" description="Disordered" evidence="18">
    <location>
        <begin position="352"/>
        <end position="507"/>
    </location>
</feature>
<keyword evidence="4 19" id="KW-0812">Transmembrane</keyword>
<keyword evidence="8 19" id="KW-0472">Membrane</keyword>
<feature type="site" description="Interaction with the cone snail toxin Con-ikot-ikot" evidence="16">
    <location>
        <position position="1722"/>
    </location>
</feature>
<dbReference type="InterPro" id="IPR001828">
    <property type="entry name" value="ANF_lig-bd_rcpt"/>
</dbReference>
<feature type="region of interest" description="Disordered" evidence="18">
    <location>
        <begin position="891"/>
        <end position="916"/>
    </location>
</feature>
<dbReference type="PRINTS" id="PR00177">
    <property type="entry name" value="NMDARECEPTOR"/>
</dbReference>
<feature type="transmembrane region" description="Helical" evidence="19">
    <location>
        <begin position="1625"/>
        <end position="1646"/>
    </location>
</feature>
<feature type="region of interest" description="Disordered" evidence="18">
    <location>
        <begin position="41"/>
        <end position="249"/>
    </location>
</feature>
<evidence type="ECO:0000313" key="21">
    <source>
        <dbReference type="EMBL" id="KAF7704824.1"/>
    </source>
</evidence>
<feature type="compositionally biased region" description="Basic and acidic residues" evidence="18">
    <location>
        <begin position="412"/>
        <end position="425"/>
    </location>
</feature>
<evidence type="ECO:0000256" key="8">
    <source>
        <dbReference type="ARBA" id="ARBA00023136"/>
    </source>
</evidence>
<dbReference type="InterPro" id="IPR039874">
    <property type="entry name" value="WAPL"/>
</dbReference>
<dbReference type="Gene3D" id="3.40.50.2300">
    <property type="match status" value="2"/>
</dbReference>
<dbReference type="GO" id="GO:0045211">
    <property type="term" value="C:postsynaptic membrane"/>
    <property type="evidence" value="ECO:0007669"/>
    <property type="project" value="UniProtKB-SubCell"/>
</dbReference>
<evidence type="ECO:0000256" key="17">
    <source>
        <dbReference type="PIRSR" id="PIRSR601508-3"/>
    </source>
</evidence>
<feature type="region of interest" description="Disordered" evidence="18">
    <location>
        <begin position="284"/>
        <end position="313"/>
    </location>
</feature>
<feature type="site" description="Crucial to convey clamshell closure to channel opening" evidence="16">
    <location>
        <position position="1695"/>
    </location>
</feature>
<evidence type="ECO:0000256" key="15">
    <source>
        <dbReference type="PIRSR" id="PIRSR601508-1"/>
    </source>
</evidence>
<feature type="compositionally biased region" description="Acidic residues" evidence="18">
    <location>
        <begin position="70"/>
        <end position="87"/>
    </location>
</feature>
<evidence type="ECO:0000256" key="14">
    <source>
        <dbReference type="ARBA" id="ARBA00034100"/>
    </source>
</evidence>
<evidence type="ECO:0000313" key="22">
    <source>
        <dbReference type="Proteomes" id="UP000606274"/>
    </source>
</evidence>
<reference evidence="21" key="1">
    <citation type="submission" date="2020-08" db="EMBL/GenBank/DDBJ databases">
        <title>Chromosome-level assembly of Southern catfish (Silurus meridionalis) provides insights into visual adaptation to the nocturnal and benthic lifestyles.</title>
        <authorList>
            <person name="Zhang Y."/>
            <person name="Wang D."/>
            <person name="Peng Z."/>
        </authorList>
    </citation>
    <scope>NUCLEOTIDE SEQUENCE</scope>
    <source>
        <strain evidence="21">SWU-2019-XX</strain>
        <tissue evidence="21">Muscle</tissue>
    </source>
</reference>
<dbReference type="SMART" id="SM00079">
    <property type="entry name" value="PBPe"/>
    <property type="match status" value="1"/>
</dbReference>
<feature type="compositionally biased region" description="Basic and acidic residues" evidence="18">
    <location>
        <begin position="137"/>
        <end position="150"/>
    </location>
</feature>
<feature type="compositionally biased region" description="Low complexity" evidence="18">
    <location>
        <begin position="230"/>
        <end position="244"/>
    </location>
</feature>
<feature type="binding site" evidence="15">
    <location>
        <position position="1551"/>
    </location>
    <ligand>
        <name>L-glutamate</name>
        <dbReference type="ChEBI" id="CHEBI:29985"/>
    </ligand>
</feature>
<dbReference type="Proteomes" id="UP000606274">
    <property type="component" value="Unassembled WGS sequence"/>
</dbReference>
<keyword evidence="6" id="KW-0770">Synapse</keyword>
<organism evidence="21 22">
    <name type="scientific">Silurus meridionalis</name>
    <name type="common">Southern catfish</name>
    <name type="synonym">Silurus soldatovi meridionalis</name>
    <dbReference type="NCBI Taxonomy" id="175797"/>
    <lineage>
        <taxon>Eukaryota</taxon>
        <taxon>Metazoa</taxon>
        <taxon>Chordata</taxon>
        <taxon>Craniata</taxon>
        <taxon>Vertebrata</taxon>
        <taxon>Euteleostomi</taxon>
        <taxon>Actinopterygii</taxon>
        <taxon>Neopterygii</taxon>
        <taxon>Teleostei</taxon>
        <taxon>Ostariophysi</taxon>
        <taxon>Siluriformes</taxon>
        <taxon>Siluridae</taxon>
        <taxon>Silurus</taxon>
    </lineage>
</organism>
<proteinExistence type="inferred from homology"/>
<dbReference type="InterPro" id="IPR011989">
    <property type="entry name" value="ARM-like"/>
</dbReference>
<feature type="region of interest" description="Disordered" evidence="18">
    <location>
        <begin position="1974"/>
        <end position="1998"/>
    </location>
</feature>
<evidence type="ECO:0000256" key="3">
    <source>
        <dbReference type="ARBA" id="ARBA00022448"/>
    </source>
</evidence>
<accession>A0A8T0BCN0</accession>
<evidence type="ECO:0000256" key="10">
    <source>
        <dbReference type="ARBA" id="ARBA00023180"/>
    </source>
</evidence>
<dbReference type="PROSITE" id="PS51271">
    <property type="entry name" value="WAPL"/>
    <property type="match status" value="1"/>
</dbReference>
<dbReference type="SMART" id="SM00918">
    <property type="entry name" value="Lig_chan-Glu_bd"/>
    <property type="match status" value="1"/>
</dbReference>
<keyword evidence="22" id="KW-1185">Reference proteome</keyword>
<evidence type="ECO:0000256" key="4">
    <source>
        <dbReference type="ARBA" id="ARBA00022692"/>
    </source>
</evidence>
<protein>
    <recommendedName>
        <fullName evidence="20">WAPL domain-containing protein</fullName>
    </recommendedName>
</protein>
<dbReference type="InterPro" id="IPR001508">
    <property type="entry name" value="Iono_Glu_rcpt_met"/>
</dbReference>
<evidence type="ECO:0000256" key="7">
    <source>
        <dbReference type="ARBA" id="ARBA00023065"/>
    </source>
</evidence>
<keyword evidence="17" id="KW-1015">Disulfide bond</keyword>
<evidence type="ECO:0000256" key="6">
    <source>
        <dbReference type="ARBA" id="ARBA00023018"/>
    </source>
</evidence>
<comment type="similarity">
    <text evidence="2">Belongs to the WAPL family.</text>
</comment>
<evidence type="ECO:0000256" key="16">
    <source>
        <dbReference type="PIRSR" id="PIRSR601508-2"/>
    </source>
</evidence>
<feature type="compositionally biased region" description="Polar residues" evidence="18">
    <location>
        <begin position="110"/>
        <end position="128"/>
    </location>
</feature>
<dbReference type="Pfam" id="PF00060">
    <property type="entry name" value="Lig_chan"/>
    <property type="match status" value="1"/>
</dbReference>
<feature type="compositionally biased region" description="Polar residues" evidence="18">
    <location>
        <begin position="89"/>
        <end position="101"/>
    </location>
</feature>
<keyword evidence="12" id="KW-1071">Ligand-gated ion channel</keyword>
<dbReference type="FunFam" id="3.40.190.10:FF:000024">
    <property type="entry name" value="Glutamate receptor, ionotropic, delta 1"/>
    <property type="match status" value="1"/>
</dbReference>
<feature type="disulfide bond" evidence="17">
    <location>
        <begin position="1121"/>
        <end position="1393"/>
    </location>
</feature>
<keyword evidence="3" id="KW-0813">Transport</keyword>
<dbReference type="SUPFAM" id="SSF53850">
    <property type="entry name" value="Periplasmic binding protein-like II"/>
    <property type="match status" value="1"/>
</dbReference>
<dbReference type="Gene3D" id="1.25.10.10">
    <property type="entry name" value="Leucine-rich Repeat Variant"/>
    <property type="match status" value="1"/>
</dbReference>
<dbReference type="InterPro" id="IPR012502">
    <property type="entry name" value="WAPL_dom"/>
</dbReference>
<dbReference type="PANTHER" id="PTHR22100">
    <property type="entry name" value="WINGS APART-LIKE PROTEIN HOMOLOG"/>
    <property type="match status" value="1"/>
</dbReference>
<evidence type="ECO:0000256" key="19">
    <source>
        <dbReference type="SAM" id="Phobius"/>
    </source>
</evidence>
<dbReference type="SUPFAM" id="SSF53822">
    <property type="entry name" value="Periplasmic binding protein-like I"/>
    <property type="match status" value="1"/>
</dbReference>
<keyword evidence="11" id="KW-0628">Postsynaptic cell membrane</keyword>
<dbReference type="InterPro" id="IPR022771">
    <property type="entry name" value="WAPL_C"/>
</dbReference>
<dbReference type="EMBL" id="JABFDY010000008">
    <property type="protein sequence ID" value="KAF7704824.1"/>
    <property type="molecule type" value="Genomic_DNA"/>
</dbReference>
<dbReference type="InterPro" id="IPR019594">
    <property type="entry name" value="Glu/Gly-bd"/>
</dbReference>
<name>A0A8T0BCN0_SILME</name>
<evidence type="ECO:0000256" key="5">
    <source>
        <dbReference type="ARBA" id="ARBA00022989"/>
    </source>
</evidence>
<evidence type="ECO:0000256" key="13">
    <source>
        <dbReference type="ARBA" id="ARBA00023303"/>
    </source>
</evidence>
<evidence type="ECO:0000256" key="2">
    <source>
        <dbReference type="ARBA" id="ARBA00006854"/>
    </source>
</evidence>
<dbReference type="GO" id="GO:0015276">
    <property type="term" value="F:ligand-gated monoatomic ion channel activity"/>
    <property type="evidence" value="ECO:0007669"/>
    <property type="project" value="InterPro"/>
</dbReference>
<comment type="subcellular location">
    <subcellularLocation>
        <location evidence="1">Membrane</location>
        <topology evidence="1">Multi-pass membrane protein</topology>
    </subcellularLocation>
    <subcellularLocation>
        <location evidence="14">Postsynaptic cell membrane</location>
    </subcellularLocation>
</comment>
<dbReference type="InterPro" id="IPR028082">
    <property type="entry name" value="Peripla_BP_I"/>
</dbReference>
<evidence type="ECO:0000256" key="11">
    <source>
        <dbReference type="ARBA" id="ARBA00023257"/>
    </source>
</evidence>
<evidence type="ECO:0000256" key="12">
    <source>
        <dbReference type="ARBA" id="ARBA00023286"/>
    </source>
</evidence>
<keyword evidence="7" id="KW-0406">Ion transport</keyword>
<comment type="caution">
    <text evidence="21">The sequence shown here is derived from an EMBL/GenBank/DDBJ whole genome shotgun (WGS) entry which is preliminary data.</text>
</comment>
<evidence type="ECO:0000256" key="9">
    <source>
        <dbReference type="ARBA" id="ARBA00023170"/>
    </source>
</evidence>
<dbReference type="PANTHER" id="PTHR22100:SF13">
    <property type="entry name" value="WINGS APART-LIKE PROTEIN HOMOLOG"/>
    <property type="match status" value="1"/>
</dbReference>
<feature type="domain" description="WAPL" evidence="20">
    <location>
        <begin position="507"/>
        <end position="1060"/>
    </location>
</feature>
<sequence>MTTKFSKTYTRKGGEANSKFEEVFGNRRATLSTKWGETTYKAQLGSRRPAHASAAPDVSTLHKRPRLELDNEEDDPFGFDSDDEEQSETSRGSEVEQSGQNAKGGASAATPVQSPFTTTTASAGSKPTSHAAYLKATHKDSSGFADRSRTEISPSEPAETPCAQTATEADGSRPAEQEVGGSETAAEPVDFEQLPLIKPARDRVYHRANKKGEPENSQELGEIKSSNKPVSGSVSTGVSSSGGSEVKGRGRVRDYTLLHPSCVSVCNVTIQDSIERSVEECVTTAPSDLGDAGTFRRKTDAQPPKYSRHRPTKSKMECKLEFFGFEDGVCEDGDTEPGTSYKIKYFGFDELSESDSEDEEDRPGKKKRKKKDAEEKGTDASDCPQIEDPSLAHAHTDSQEWQDESSSVGPDTPREHAGKPTDRLISRKIFRKTPTKAVYNARPWNQPEPEESPPTLHSDVTPKPSPSSSNKDVISVKDDSVFKAPPPPPKVTKSVSPPTEPQPHATTAEQKELYTVVQHVKHFNDVVEFGENQEFTDDFEYLETGLKSTQPLHTRCLSIISLATRCAMPSFRMHLRARGKVAQVFNMLSDAPQHPNLALCTAALLYILSRDRLNMDLDRACLDLMIRLLELEQDESEDHQSKVKEKIQKLCETVHNKHLDLDNITTGHLAMETLLSLTSKRAGDWFKEELRLLGGLDHIIDKVKECVENLDTDDDNENLVASLWGAERCLRVLESVTVHNPENQSYLIAYKDSQLIISSARCVCVCGPEALQSMIQLYCHHVTNSGATSTHSNHSNVAKAVEDCMRAVLGVMLNLTHDNEWGSTKTGEQDELIITVLNSVLKVPQFLPQEQRFDIRVLGLGLLINLVEYSSRNRHCLVELTVDSNCLPETEKDEKMEGVKQEQKVDEGTDDKTEKRLDTNEKASALSALVQLFLERERAAILAEAQADNIISEAPKSQADESGQWQVTSGEMQWVASENNTDDKKEKEEEEEELDFNKVLQHAGKHMEDSIVASYTALLLGCVCQDSPVNVKAVRESLPKGDFSIMTEMLKKFLNFMNLTHNDGHSTGAIFEQDAVRDSEVFQLAISDLSLSDDILQNERVTHSIKLIEPDNPFQAVQEACELMNQGILALVSSTGCAAARALQSLTDAMHIPHLFVQRGGNGAPRAECVFNTRPDTEMYTLSVRPPVRLDNVLLTLLSDLHWRKFIIFYDADYDVSGLKAFLDQASRSSLDVSLQQVERNVSKVFLTLFSTMKTEELNRYRDSLRRALLLLSPRVAHAFINQAVETNLASKDSHWVYANEEVSDADIMDLVHTSLGRLTVIRQIFPEWRNNNVQCRRKNQRVKSLLCEPQEEYLHSLEASSLYLYDSVLMLANAFYRKLEDRKWHSMASLSCMRKSTKPWNGGWSMLDTIQKGRISGLTGLMFEILGTAYSETFGKDVKRLAVWDSLRGMNGSLKESKVDSGMQGVLLRVATLLEEPFVMAAESTLGQPKRYKGFSIDVLDALAKMLGFKYEIYQVADGKYGSPQLNGSWDGLIGELTNKRADLAISAITITPEREGVVDFTKRYLDYSVGILMSKSVEKLSIFSLLAPFDLSVWVCLCAAVPVVGVMIFILRRVQSVCSRQNGATANAANTNLLNTVWIVYGAFTQQGVESMVASVSVRIALGSWWLFTLIVCSSYTANLTVYLTSHRLDNTVKSLQDLAQQSGVNYGTVRDSAVFEYFKMKGTNPLEQDSTFSELWRTINKHQGQENCVHSPAEGIRKVKQEAYVFLWDMAVLEYAALMDDECSLTATADPQNTKGYGIGLQHGSPHRDILSHTILELQQRGDVDVLKQKWWPHKGRCINERRSESRALTLHALSGVFCLLAFGLFVSGLVGALESWYTHTPCRTHTQDKEVDLEQVQQRFSGLISDDDLSHKQLPASPLDVSTLDVGNICHRQDSRDAMTPFPPGALSVPSLFSESGVGGMASRNMPLPLSSSTLPPPSRCKHRAPNGGILHQSPIKMPIKYQPVPSRAMDTNHGTSI</sequence>
<dbReference type="FunFam" id="1.10.287.70:FF:000143">
    <property type="entry name" value="Probable glutamate receptor"/>
    <property type="match status" value="1"/>
</dbReference>
<feature type="compositionally biased region" description="Acidic residues" evidence="18">
    <location>
        <begin position="352"/>
        <end position="361"/>
    </location>
</feature>
<dbReference type="Gene3D" id="1.10.287.70">
    <property type="match status" value="1"/>
</dbReference>
<dbReference type="Pfam" id="PF10613">
    <property type="entry name" value="Lig_chan-Glu_bd"/>
    <property type="match status" value="1"/>
</dbReference>
<feature type="compositionally biased region" description="Polar residues" evidence="18">
    <location>
        <begin position="215"/>
        <end position="229"/>
    </location>
</feature>
<dbReference type="FunFam" id="3.40.50.2300:FF:001037">
    <property type="entry name" value="Glutamate receptor ionotropic, delta-1"/>
    <property type="match status" value="1"/>
</dbReference>
<keyword evidence="10" id="KW-0325">Glycoprotein</keyword>